<dbReference type="AlphaFoldDB" id="A0A318ZP37"/>
<keyword evidence="3" id="KW-1185">Reference proteome</keyword>
<sequence>MSIVSKMTRVGYRVDIDCKEPHGSDLWQSAKEMGRHFIYLLTALICMLILVVFKSKLPVHDKTAIWNKVKVTLSGTLNVKMWIK</sequence>
<dbReference type="Proteomes" id="UP000248349">
    <property type="component" value="Unassembled WGS sequence"/>
</dbReference>
<proteinExistence type="predicted"/>
<evidence type="ECO:0000313" key="3">
    <source>
        <dbReference type="Proteomes" id="UP000248349"/>
    </source>
</evidence>
<organism evidence="2 3">
    <name type="scientific">Aspergillus saccharolyticus JOP 1030-1</name>
    <dbReference type="NCBI Taxonomy" id="1450539"/>
    <lineage>
        <taxon>Eukaryota</taxon>
        <taxon>Fungi</taxon>
        <taxon>Dikarya</taxon>
        <taxon>Ascomycota</taxon>
        <taxon>Pezizomycotina</taxon>
        <taxon>Eurotiomycetes</taxon>
        <taxon>Eurotiomycetidae</taxon>
        <taxon>Eurotiales</taxon>
        <taxon>Aspergillaceae</taxon>
        <taxon>Aspergillus</taxon>
        <taxon>Aspergillus subgen. Circumdati</taxon>
    </lineage>
</organism>
<dbReference type="GeneID" id="37071833"/>
<dbReference type="EMBL" id="KZ821221">
    <property type="protein sequence ID" value="PYH48415.1"/>
    <property type="molecule type" value="Genomic_DNA"/>
</dbReference>
<protein>
    <submittedName>
        <fullName evidence="2">Uncharacterized protein</fullName>
    </submittedName>
</protein>
<reference evidence="2 3" key="1">
    <citation type="submission" date="2016-12" db="EMBL/GenBank/DDBJ databases">
        <title>The genomes of Aspergillus section Nigri reveals drivers in fungal speciation.</title>
        <authorList>
            <consortium name="DOE Joint Genome Institute"/>
            <person name="Vesth T.C."/>
            <person name="Nybo J."/>
            <person name="Theobald S."/>
            <person name="Brandl J."/>
            <person name="Frisvad J.C."/>
            <person name="Nielsen K.F."/>
            <person name="Lyhne E.K."/>
            <person name="Kogle M.E."/>
            <person name="Kuo A."/>
            <person name="Riley R."/>
            <person name="Clum A."/>
            <person name="Nolan M."/>
            <person name="Lipzen A."/>
            <person name="Salamov A."/>
            <person name="Henrissat B."/>
            <person name="Wiebenga A."/>
            <person name="De Vries R.P."/>
            <person name="Grigoriev I.V."/>
            <person name="Mortensen U.H."/>
            <person name="Andersen M.R."/>
            <person name="Baker S.E."/>
        </authorList>
    </citation>
    <scope>NUCLEOTIDE SEQUENCE [LARGE SCALE GENOMIC DNA]</scope>
    <source>
        <strain evidence="2 3">JOP 1030-1</strain>
    </source>
</reference>
<keyword evidence="1" id="KW-0472">Membrane</keyword>
<evidence type="ECO:0000256" key="1">
    <source>
        <dbReference type="SAM" id="Phobius"/>
    </source>
</evidence>
<feature type="transmembrane region" description="Helical" evidence="1">
    <location>
        <begin position="36"/>
        <end position="53"/>
    </location>
</feature>
<evidence type="ECO:0000313" key="2">
    <source>
        <dbReference type="EMBL" id="PYH48415.1"/>
    </source>
</evidence>
<keyword evidence="1" id="KW-1133">Transmembrane helix</keyword>
<name>A0A318ZP37_9EURO</name>
<keyword evidence="1" id="KW-0812">Transmembrane</keyword>
<dbReference type="RefSeq" id="XP_025434397.1">
    <property type="nucleotide sequence ID" value="XM_025570605.1"/>
</dbReference>
<gene>
    <name evidence="2" type="ORF">BP01DRAFT_147636</name>
</gene>
<accession>A0A318ZP37</accession>